<sequence length="187" mass="20747">MSSQSTPTKSEEKQKKSARFKLNVQQKNWLVSAHIATAGIWFGTGLCMVIIALHNLKTTNGDELYILNTVMQLLDEVVIIPAATASLITGALLSGLTNWGFVKYYWVITKWIATLSLIIFGTFWLGPWTNAITSISQELRSQALQNPLYMFDDRATIMGGIVQTICLLALIAISVLKPWGRRKSAQS</sequence>
<proteinExistence type="predicted"/>
<dbReference type="RefSeq" id="WP_046279228.1">
    <property type="nucleotide sequence ID" value="NZ_LATL02000141.1"/>
</dbReference>
<accession>A0A0F5YEV6</accession>
<keyword evidence="1" id="KW-1133">Transmembrane helix</keyword>
<feature type="transmembrane region" description="Helical" evidence="1">
    <location>
        <begin position="105"/>
        <end position="126"/>
    </location>
</feature>
<evidence type="ECO:0000313" key="2">
    <source>
        <dbReference type="EMBL" id="KKD37444.1"/>
    </source>
</evidence>
<keyword evidence="1" id="KW-0812">Transmembrane</keyword>
<dbReference type="OrthoDB" id="156858at2"/>
<gene>
    <name evidence="2" type="ORF">WN50_14285</name>
</gene>
<protein>
    <submittedName>
        <fullName evidence="2">Integral membrane protein</fullName>
    </submittedName>
</protein>
<organism evidence="2 3">
    <name type="scientific">Limnoraphis robusta CS-951</name>
    <dbReference type="NCBI Taxonomy" id="1637645"/>
    <lineage>
        <taxon>Bacteria</taxon>
        <taxon>Bacillati</taxon>
        <taxon>Cyanobacteriota</taxon>
        <taxon>Cyanophyceae</taxon>
        <taxon>Oscillatoriophycideae</taxon>
        <taxon>Oscillatoriales</taxon>
        <taxon>Sirenicapillariaceae</taxon>
        <taxon>Limnoraphis</taxon>
    </lineage>
</organism>
<dbReference type="PATRIC" id="fig|1637645.4.peg.2849"/>
<comment type="caution">
    <text evidence="2">The sequence shown here is derived from an EMBL/GenBank/DDBJ whole genome shotgun (WGS) entry which is preliminary data.</text>
</comment>
<dbReference type="Proteomes" id="UP000033607">
    <property type="component" value="Unassembled WGS sequence"/>
</dbReference>
<feature type="transmembrane region" description="Helical" evidence="1">
    <location>
        <begin position="29"/>
        <end position="53"/>
    </location>
</feature>
<evidence type="ECO:0000256" key="1">
    <source>
        <dbReference type="SAM" id="Phobius"/>
    </source>
</evidence>
<reference evidence="2 3" key="1">
    <citation type="submission" date="2015-06" db="EMBL/GenBank/DDBJ databases">
        <title>Draft genome assembly of filamentous brackish cyanobacterium Limnoraphis robusta strain CS-951.</title>
        <authorList>
            <person name="Willis A."/>
            <person name="Parks M."/>
            <person name="Burford M.A."/>
        </authorList>
    </citation>
    <scope>NUCLEOTIDE SEQUENCE [LARGE SCALE GENOMIC DNA]</scope>
    <source>
        <strain evidence="2 3">CS-951</strain>
    </source>
</reference>
<dbReference type="EMBL" id="LATL02000141">
    <property type="protein sequence ID" value="KKD37444.1"/>
    <property type="molecule type" value="Genomic_DNA"/>
</dbReference>
<evidence type="ECO:0000313" key="3">
    <source>
        <dbReference type="Proteomes" id="UP000033607"/>
    </source>
</evidence>
<keyword evidence="1" id="KW-0472">Membrane</keyword>
<name>A0A0F5YEV6_9CYAN</name>
<dbReference type="AlphaFoldDB" id="A0A0F5YEV6"/>
<feature type="transmembrane region" description="Helical" evidence="1">
    <location>
        <begin position="73"/>
        <end position="93"/>
    </location>
</feature>
<feature type="transmembrane region" description="Helical" evidence="1">
    <location>
        <begin position="155"/>
        <end position="176"/>
    </location>
</feature>